<dbReference type="AlphaFoldDB" id="A0A3Q0NE97"/>
<evidence type="ECO:0000256" key="1">
    <source>
        <dbReference type="SAM" id="Phobius"/>
    </source>
</evidence>
<name>A0A3Q0NE97_LISMG</name>
<feature type="transmembrane region" description="Helical" evidence="1">
    <location>
        <begin position="7"/>
        <end position="28"/>
    </location>
</feature>
<proteinExistence type="predicted"/>
<accession>A0A3Q0NE97</accession>
<protein>
    <submittedName>
        <fullName evidence="2">Uncharacterized protein</fullName>
    </submittedName>
</protein>
<sequence length="43" mass="4942">MAEKAKFSIFFGLFCSHPLILCGFYLAFKLVIKRAIFVENLSK</sequence>
<keyword evidence="1" id="KW-1133">Transmembrane helix</keyword>
<keyword evidence="1" id="KW-0812">Transmembrane</keyword>
<evidence type="ECO:0000313" key="3">
    <source>
        <dbReference type="Proteomes" id="UP000016703"/>
    </source>
</evidence>
<gene>
    <name evidence="2" type="ORF">LMON_1351</name>
</gene>
<dbReference type="EMBL" id="HG421741">
    <property type="protein sequence ID" value="CDG45209.1"/>
    <property type="molecule type" value="Genomic_DNA"/>
</dbReference>
<dbReference type="Proteomes" id="UP000016703">
    <property type="component" value="Chromosome"/>
</dbReference>
<dbReference type="KEGG" id="lmod:LMON_1351"/>
<organism evidence="2 3">
    <name type="scientific">Listeria monocytogenes serotype 1/2a (strain EGD / Mackaness)</name>
    <dbReference type="NCBI Taxonomy" id="1334565"/>
    <lineage>
        <taxon>Bacteria</taxon>
        <taxon>Bacillati</taxon>
        <taxon>Bacillota</taxon>
        <taxon>Bacilli</taxon>
        <taxon>Bacillales</taxon>
        <taxon>Listeriaceae</taxon>
        <taxon>Listeria</taxon>
    </lineage>
</organism>
<evidence type="ECO:0000313" key="2">
    <source>
        <dbReference type="EMBL" id="CDG45209.1"/>
    </source>
</evidence>
<keyword evidence="1" id="KW-0472">Membrane</keyword>
<reference evidence="2 3" key="1">
    <citation type="journal article" date="2014" name="MBio">
        <title>Comparison of widely used Listeria monocytogenes strains EGD, 10403S, and EGD-e highlights genomic variations underlying differences in pathogenicity.</title>
        <authorList>
            <person name="Becavin C."/>
            <person name="Bouchier C."/>
            <person name="Lechat P."/>
            <person name="Archambaud C."/>
            <person name="Creno S."/>
            <person name="Gouin E."/>
            <person name="Wu Z."/>
            <person name="Kuhbacher A."/>
            <person name="Brisse S."/>
            <person name="Pucciarelli M.G."/>
            <person name="Garcia-del Portillo F."/>
            <person name="Hain T."/>
            <person name="Portnoy D.A."/>
            <person name="Chakraborty T."/>
            <person name="Lecuit M."/>
            <person name="Pizarro-Cerda J."/>
            <person name="Moszer I."/>
            <person name="Bierne H."/>
            <person name="Cossart P."/>
        </authorList>
    </citation>
    <scope>NUCLEOTIDE SEQUENCE [LARGE SCALE GENOMIC DNA]</scope>
    <source>
        <strain evidence="3">EGD / Mackaness</strain>
    </source>
</reference>